<proteinExistence type="predicted"/>
<dbReference type="Proteomes" id="UP000502823">
    <property type="component" value="Unassembled WGS sequence"/>
</dbReference>
<dbReference type="InterPro" id="IPR007829">
    <property type="entry name" value="TM2"/>
</dbReference>
<dbReference type="InterPro" id="IPR036869">
    <property type="entry name" value="J_dom_sf"/>
</dbReference>
<dbReference type="PRINTS" id="PR00625">
    <property type="entry name" value="JDOMAIN"/>
</dbReference>
<dbReference type="SUPFAM" id="SSF46565">
    <property type="entry name" value="Chaperone J-domain"/>
    <property type="match status" value="1"/>
</dbReference>
<evidence type="ECO:0000256" key="1">
    <source>
        <dbReference type="ARBA" id="ARBA00002080"/>
    </source>
</evidence>
<dbReference type="Pfam" id="PF05154">
    <property type="entry name" value="TM2"/>
    <property type="match status" value="1"/>
</dbReference>
<organism evidence="9 10">
    <name type="scientific">Coptotermes formosanus</name>
    <name type="common">Formosan subterranean termite</name>
    <dbReference type="NCBI Taxonomy" id="36987"/>
    <lineage>
        <taxon>Eukaryota</taxon>
        <taxon>Metazoa</taxon>
        <taxon>Ecdysozoa</taxon>
        <taxon>Arthropoda</taxon>
        <taxon>Hexapoda</taxon>
        <taxon>Insecta</taxon>
        <taxon>Pterygota</taxon>
        <taxon>Neoptera</taxon>
        <taxon>Polyneoptera</taxon>
        <taxon>Dictyoptera</taxon>
        <taxon>Blattodea</taxon>
        <taxon>Blattoidea</taxon>
        <taxon>Termitoidae</taxon>
        <taxon>Rhinotermitidae</taxon>
        <taxon>Coptotermes</taxon>
    </lineage>
</organism>
<evidence type="ECO:0000256" key="4">
    <source>
        <dbReference type="ARBA" id="ARBA00022692"/>
    </source>
</evidence>
<dbReference type="Pfam" id="PF00226">
    <property type="entry name" value="DnaJ"/>
    <property type="match status" value="1"/>
</dbReference>
<accession>A0A6L2Q3Q8</accession>
<reference evidence="10" key="1">
    <citation type="submission" date="2020-01" db="EMBL/GenBank/DDBJ databases">
        <title>Draft genome sequence of the Termite Coptotermes fromosanus.</title>
        <authorList>
            <person name="Itakura S."/>
            <person name="Yosikawa Y."/>
            <person name="Umezawa K."/>
        </authorList>
    </citation>
    <scope>NUCLEOTIDE SEQUENCE [LARGE SCALE GENOMIC DNA]</scope>
</reference>
<feature type="transmembrane region" description="Helical" evidence="7">
    <location>
        <begin position="143"/>
        <end position="160"/>
    </location>
</feature>
<keyword evidence="4 7" id="KW-0812">Transmembrane</keyword>
<evidence type="ECO:0000256" key="7">
    <source>
        <dbReference type="SAM" id="Phobius"/>
    </source>
</evidence>
<evidence type="ECO:0000313" key="9">
    <source>
        <dbReference type="EMBL" id="GFG38172.1"/>
    </source>
</evidence>
<dbReference type="SMART" id="SM00271">
    <property type="entry name" value="DnaJ"/>
    <property type="match status" value="1"/>
</dbReference>
<dbReference type="EMBL" id="BLKM01012983">
    <property type="protein sequence ID" value="GFG38172.1"/>
    <property type="molecule type" value="Genomic_DNA"/>
</dbReference>
<dbReference type="CDD" id="cd06257">
    <property type="entry name" value="DnaJ"/>
    <property type="match status" value="1"/>
</dbReference>
<dbReference type="OrthoDB" id="10262359at2759"/>
<feature type="transmembrane region" description="Helical" evidence="7">
    <location>
        <begin position="6"/>
        <end position="25"/>
    </location>
</feature>
<dbReference type="PANTHER" id="PTHR44733:SF1">
    <property type="entry name" value="DNAJ HOMOLOG SUBFAMILY C MEMBER 22"/>
    <property type="match status" value="1"/>
</dbReference>
<feature type="transmembrane region" description="Helical" evidence="7">
    <location>
        <begin position="201"/>
        <end position="219"/>
    </location>
</feature>
<keyword evidence="10" id="KW-1185">Reference proteome</keyword>
<evidence type="ECO:0000256" key="3">
    <source>
        <dbReference type="ARBA" id="ARBA00020945"/>
    </source>
</evidence>
<dbReference type="GO" id="GO:0016020">
    <property type="term" value="C:membrane"/>
    <property type="evidence" value="ECO:0007669"/>
    <property type="project" value="UniProtKB-SubCell"/>
</dbReference>
<name>A0A6L2Q3Q8_COPFO</name>
<dbReference type="Gene3D" id="1.10.287.110">
    <property type="entry name" value="DnaJ domain"/>
    <property type="match status" value="1"/>
</dbReference>
<evidence type="ECO:0000313" key="10">
    <source>
        <dbReference type="Proteomes" id="UP000502823"/>
    </source>
</evidence>
<dbReference type="PANTHER" id="PTHR44733">
    <property type="entry name" value="DNAJ HOMOLOG SUBFAMILY C MEMBER 22"/>
    <property type="match status" value="1"/>
</dbReference>
<comment type="caution">
    <text evidence="9">The sequence shown here is derived from an EMBL/GenBank/DDBJ whole genome shotgun (WGS) entry which is preliminary data.</text>
</comment>
<feature type="domain" description="J" evidence="8">
    <location>
        <begin position="283"/>
        <end position="355"/>
    </location>
</feature>
<keyword evidence="6 7" id="KW-0472">Membrane</keyword>
<sequence>MAKSIFITYVLWLVGGFFGLHHIYLGRDDQAFLWWSTLGGYVGCGWFRDIFHIPEYVADANEDKKFMEKHIQRLKTHETPPSSTARFCGMISIAYLWGSVLWFAIPEEEVGGINWKWLVAFVPLACALGVWTVGNIGRHEGTIHWPLFAAYATFPLYWFLEDDSNWYTLMTLASAFAFDTKSKKWRRKPKQQKSLLKRLMVLYLCGMLYLSLWGSYFYFNAKFTDSDGEKIKISEAVHHFFSSPLWTNFKQSLHDTWNYAQHHGWYEIWKQLVDLSDPHGEQNAYKVLGLSSGASQQEITAKWRALSREFHPDKTKDPTLKQAAQEKFLEIQQAYEILSNIKYKRSRKNKKYNPD</sequence>
<evidence type="ECO:0000256" key="6">
    <source>
        <dbReference type="ARBA" id="ARBA00023136"/>
    </source>
</evidence>
<protein>
    <recommendedName>
        <fullName evidence="3">DnaJ homolog subfamily C member 22</fullName>
    </recommendedName>
</protein>
<feature type="transmembrane region" description="Helical" evidence="7">
    <location>
        <begin position="87"/>
        <end position="105"/>
    </location>
</feature>
<keyword evidence="5 7" id="KW-1133">Transmembrane helix</keyword>
<dbReference type="InterPro" id="IPR001623">
    <property type="entry name" value="DnaJ_domain"/>
</dbReference>
<dbReference type="FunCoup" id="A0A6L2Q3Q8">
    <property type="interactions" value="82"/>
</dbReference>
<dbReference type="PROSITE" id="PS50076">
    <property type="entry name" value="DNAJ_2"/>
    <property type="match status" value="1"/>
</dbReference>
<comment type="subcellular location">
    <subcellularLocation>
        <location evidence="2">Membrane</location>
        <topology evidence="2">Multi-pass membrane protein</topology>
    </subcellularLocation>
</comment>
<gene>
    <name evidence="9" type="ORF">Cfor_03781</name>
</gene>
<feature type="transmembrane region" description="Helical" evidence="7">
    <location>
        <begin position="117"/>
        <end position="136"/>
    </location>
</feature>
<dbReference type="AlphaFoldDB" id="A0A6L2Q3Q8"/>
<evidence type="ECO:0000256" key="5">
    <source>
        <dbReference type="ARBA" id="ARBA00022989"/>
    </source>
</evidence>
<comment type="function">
    <text evidence="1">May function as a co-chaperone.</text>
</comment>
<evidence type="ECO:0000256" key="2">
    <source>
        <dbReference type="ARBA" id="ARBA00004141"/>
    </source>
</evidence>
<evidence type="ECO:0000259" key="8">
    <source>
        <dbReference type="PROSITE" id="PS50076"/>
    </source>
</evidence>
<dbReference type="InParanoid" id="A0A6L2Q3Q8"/>